<organism evidence="1 2">
    <name type="scientific">Peribacillus cavernae</name>
    <dbReference type="NCBI Taxonomy" id="1674310"/>
    <lineage>
        <taxon>Bacteria</taxon>
        <taxon>Bacillati</taxon>
        <taxon>Bacillota</taxon>
        <taxon>Bacilli</taxon>
        <taxon>Bacillales</taxon>
        <taxon>Bacillaceae</taxon>
        <taxon>Peribacillus</taxon>
    </lineage>
</organism>
<proteinExistence type="predicted"/>
<accession>A0A3S0W2Z2</accession>
<reference evidence="1 2" key="1">
    <citation type="submission" date="2018-12" db="EMBL/GenBank/DDBJ databases">
        <title>Bacillus chawlae sp. nov., Bacillus glennii sp. nov., and Bacillus saganii sp. nov. Isolated from the Vehicle Assembly Building at Kennedy Space Center where the Viking Spacecraft were Assembled.</title>
        <authorList>
            <person name="Seuylemezian A."/>
            <person name="Vaishampayan P."/>
        </authorList>
    </citation>
    <scope>NUCLEOTIDE SEQUENCE [LARGE SCALE GENOMIC DNA]</scope>
    <source>
        <strain evidence="1 2">L5</strain>
    </source>
</reference>
<protein>
    <submittedName>
        <fullName evidence="1">Uncharacterized protein</fullName>
    </submittedName>
</protein>
<dbReference type="AlphaFoldDB" id="A0A3S0W2Z2"/>
<name>A0A3S0W2Z2_9BACI</name>
<sequence length="29" mass="3347">MRSIAQLGLRYASNPYDICSNIQKLHLQL</sequence>
<dbReference type="EMBL" id="RYZZ01000040">
    <property type="protein sequence ID" value="RUQ25560.1"/>
    <property type="molecule type" value="Genomic_DNA"/>
</dbReference>
<comment type="caution">
    <text evidence="1">The sequence shown here is derived from an EMBL/GenBank/DDBJ whole genome shotgun (WGS) entry which is preliminary data.</text>
</comment>
<evidence type="ECO:0000313" key="1">
    <source>
        <dbReference type="EMBL" id="RUQ25560.1"/>
    </source>
</evidence>
<dbReference type="Proteomes" id="UP000267430">
    <property type="component" value="Unassembled WGS sequence"/>
</dbReference>
<gene>
    <name evidence="1" type="ORF">ELQ35_19970</name>
</gene>
<keyword evidence="2" id="KW-1185">Reference proteome</keyword>
<evidence type="ECO:0000313" key="2">
    <source>
        <dbReference type="Proteomes" id="UP000267430"/>
    </source>
</evidence>